<comment type="caution">
    <text evidence="2">The sequence shown here is derived from an EMBL/GenBank/DDBJ whole genome shotgun (WGS) entry which is preliminary data.</text>
</comment>
<keyword evidence="3" id="KW-1185">Reference proteome</keyword>
<feature type="compositionally biased region" description="Polar residues" evidence="1">
    <location>
        <begin position="122"/>
        <end position="139"/>
    </location>
</feature>
<name>A0A1Y2A6U6_9PLEO</name>
<dbReference type="AlphaFoldDB" id="A0A1Y2A6U6"/>
<feature type="compositionally biased region" description="Pro residues" evidence="1">
    <location>
        <begin position="51"/>
        <end position="63"/>
    </location>
</feature>
<feature type="compositionally biased region" description="Polar residues" evidence="1">
    <location>
        <begin position="91"/>
        <end position="110"/>
    </location>
</feature>
<evidence type="ECO:0000256" key="1">
    <source>
        <dbReference type="SAM" id="MobiDB-lite"/>
    </source>
</evidence>
<dbReference type="Proteomes" id="UP000193144">
    <property type="component" value="Unassembled WGS sequence"/>
</dbReference>
<evidence type="ECO:0000313" key="3">
    <source>
        <dbReference type="Proteomes" id="UP000193144"/>
    </source>
</evidence>
<sequence length="226" mass="22648">MPPIPIHKNDPIAAAKPDGTTPQTATANPPPTRTAPASAPATTTTSSSSDPPAPQPGARPAPPTGSAYAPAPSTPAAPQPGAIPSAPGPSYTATHYTTETRYSGPPSQFSIPPPSDTRLAGRSTTTSTDASKPGPTQLNMGPVASPYQPQHSQGAVQGGERRSLENPPGYMQNPDNSPYAPGGNATGEQSGSGDAGIGGAAWNMLSKAGEALKKGEEAAWRAVGNK</sequence>
<feature type="region of interest" description="Disordered" evidence="1">
    <location>
        <begin position="1"/>
        <end position="200"/>
    </location>
</feature>
<organism evidence="2 3">
    <name type="scientific">Clohesyomyces aquaticus</name>
    <dbReference type="NCBI Taxonomy" id="1231657"/>
    <lineage>
        <taxon>Eukaryota</taxon>
        <taxon>Fungi</taxon>
        <taxon>Dikarya</taxon>
        <taxon>Ascomycota</taxon>
        <taxon>Pezizomycotina</taxon>
        <taxon>Dothideomycetes</taxon>
        <taxon>Pleosporomycetidae</taxon>
        <taxon>Pleosporales</taxon>
        <taxon>Lindgomycetaceae</taxon>
        <taxon>Clohesyomyces</taxon>
    </lineage>
</organism>
<feature type="compositionally biased region" description="Low complexity" evidence="1">
    <location>
        <begin position="34"/>
        <end position="50"/>
    </location>
</feature>
<dbReference type="OrthoDB" id="5385910at2759"/>
<accession>A0A1Y2A6U6</accession>
<dbReference type="EMBL" id="MCFA01000009">
    <property type="protein sequence ID" value="ORY18037.1"/>
    <property type="molecule type" value="Genomic_DNA"/>
</dbReference>
<dbReference type="STRING" id="1231657.A0A1Y2A6U6"/>
<evidence type="ECO:0000313" key="2">
    <source>
        <dbReference type="EMBL" id="ORY18037.1"/>
    </source>
</evidence>
<gene>
    <name evidence="2" type="ORF">BCR34DRAFT_596606</name>
</gene>
<proteinExistence type="predicted"/>
<protein>
    <submittedName>
        <fullName evidence="2">Uncharacterized protein</fullName>
    </submittedName>
</protein>
<reference evidence="2 3" key="1">
    <citation type="submission" date="2016-07" db="EMBL/GenBank/DDBJ databases">
        <title>Pervasive Adenine N6-methylation of Active Genes in Fungi.</title>
        <authorList>
            <consortium name="DOE Joint Genome Institute"/>
            <person name="Mondo S.J."/>
            <person name="Dannebaum R.O."/>
            <person name="Kuo R.C."/>
            <person name="Labutti K."/>
            <person name="Haridas S."/>
            <person name="Kuo A."/>
            <person name="Salamov A."/>
            <person name="Ahrendt S.R."/>
            <person name="Lipzen A."/>
            <person name="Sullivan W."/>
            <person name="Andreopoulos W.B."/>
            <person name="Clum A."/>
            <person name="Lindquist E."/>
            <person name="Daum C."/>
            <person name="Ramamoorthy G.K."/>
            <person name="Gryganskyi A."/>
            <person name="Culley D."/>
            <person name="Magnuson J.K."/>
            <person name="James T.Y."/>
            <person name="O'Malley M.A."/>
            <person name="Stajich J.E."/>
            <person name="Spatafora J.W."/>
            <person name="Visel A."/>
            <person name="Grigoriev I.V."/>
        </authorList>
    </citation>
    <scope>NUCLEOTIDE SEQUENCE [LARGE SCALE GENOMIC DNA]</scope>
    <source>
        <strain evidence="2 3">CBS 115471</strain>
    </source>
</reference>